<keyword evidence="2" id="KW-1185">Reference proteome</keyword>
<name>A0A2I0JBZ5_PUNGR</name>
<reference evidence="1 2" key="1">
    <citation type="submission" date="2017-11" db="EMBL/GenBank/DDBJ databases">
        <title>De-novo sequencing of pomegranate (Punica granatum L.) genome.</title>
        <authorList>
            <person name="Akparov Z."/>
            <person name="Amiraslanov A."/>
            <person name="Hajiyeva S."/>
            <person name="Abbasov M."/>
            <person name="Kaur K."/>
            <person name="Hamwieh A."/>
            <person name="Solovyev V."/>
            <person name="Salamov A."/>
            <person name="Braich B."/>
            <person name="Kosarev P."/>
            <person name="Mahmoud A."/>
            <person name="Hajiyev E."/>
            <person name="Babayeva S."/>
            <person name="Izzatullayeva V."/>
            <person name="Mammadov A."/>
            <person name="Mammadov A."/>
            <person name="Sharifova S."/>
            <person name="Ojaghi J."/>
            <person name="Eynullazada K."/>
            <person name="Bayramov B."/>
            <person name="Abdulazimova A."/>
            <person name="Shahmuradov I."/>
        </authorList>
    </citation>
    <scope>NUCLEOTIDE SEQUENCE [LARGE SCALE GENOMIC DNA]</scope>
    <source>
        <strain evidence="2">cv. AG2017</strain>
        <tissue evidence="1">Leaf</tissue>
    </source>
</reference>
<comment type="caution">
    <text evidence="1">The sequence shown here is derived from an EMBL/GenBank/DDBJ whole genome shotgun (WGS) entry which is preliminary data.</text>
</comment>
<evidence type="ECO:0000313" key="1">
    <source>
        <dbReference type="EMBL" id="PKI53781.1"/>
    </source>
</evidence>
<proteinExistence type="predicted"/>
<dbReference type="EMBL" id="PGOL01001831">
    <property type="protein sequence ID" value="PKI53781.1"/>
    <property type="molecule type" value="Genomic_DNA"/>
</dbReference>
<accession>A0A2I0JBZ5</accession>
<gene>
    <name evidence="1" type="ORF">CRG98_025787</name>
</gene>
<sequence>MGRTSGLDLQSREMGRGLLAGGRSGSPGTAATTLRAAVLAPGRLGEGWNGRRFRLILETIAEISDIGDLGPAGSRAADERCPAYPIFFF</sequence>
<protein>
    <submittedName>
        <fullName evidence="1">Uncharacterized protein</fullName>
    </submittedName>
</protein>
<dbReference type="AlphaFoldDB" id="A0A2I0JBZ5"/>
<evidence type="ECO:0000313" key="2">
    <source>
        <dbReference type="Proteomes" id="UP000233551"/>
    </source>
</evidence>
<dbReference type="Proteomes" id="UP000233551">
    <property type="component" value="Unassembled WGS sequence"/>
</dbReference>
<organism evidence="1 2">
    <name type="scientific">Punica granatum</name>
    <name type="common">Pomegranate</name>
    <dbReference type="NCBI Taxonomy" id="22663"/>
    <lineage>
        <taxon>Eukaryota</taxon>
        <taxon>Viridiplantae</taxon>
        <taxon>Streptophyta</taxon>
        <taxon>Embryophyta</taxon>
        <taxon>Tracheophyta</taxon>
        <taxon>Spermatophyta</taxon>
        <taxon>Magnoliopsida</taxon>
        <taxon>eudicotyledons</taxon>
        <taxon>Gunneridae</taxon>
        <taxon>Pentapetalae</taxon>
        <taxon>rosids</taxon>
        <taxon>malvids</taxon>
        <taxon>Myrtales</taxon>
        <taxon>Lythraceae</taxon>
        <taxon>Punica</taxon>
    </lineage>
</organism>